<keyword evidence="4" id="KW-1185">Reference proteome</keyword>
<proteinExistence type="predicted"/>
<evidence type="ECO:0000313" key="3">
    <source>
        <dbReference type="EMBL" id="SPJ24873.1"/>
    </source>
</evidence>
<organism evidence="3 4">
    <name type="scientific">Palleronia abyssalis</name>
    <dbReference type="NCBI Taxonomy" id="1501240"/>
    <lineage>
        <taxon>Bacteria</taxon>
        <taxon>Pseudomonadati</taxon>
        <taxon>Pseudomonadota</taxon>
        <taxon>Alphaproteobacteria</taxon>
        <taxon>Rhodobacterales</taxon>
        <taxon>Roseobacteraceae</taxon>
        <taxon>Palleronia</taxon>
    </lineage>
</organism>
<keyword evidence="1" id="KW-1133">Transmembrane helix</keyword>
<gene>
    <name evidence="3" type="ORF">PAA8504_02714</name>
</gene>
<protein>
    <recommendedName>
        <fullName evidence="5">HupE / UreJ protein</fullName>
    </recommendedName>
</protein>
<feature type="transmembrane region" description="Helical" evidence="1">
    <location>
        <begin position="243"/>
        <end position="266"/>
    </location>
</feature>
<feature type="transmembrane region" description="Helical" evidence="1">
    <location>
        <begin position="272"/>
        <end position="290"/>
    </location>
</feature>
<feature type="chain" id="PRO_5015360457" description="HupE / UreJ protein" evidence="2">
    <location>
        <begin position="39"/>
        <end position="449"/>
    </location>
</feature>
<feature type="transmembrane region" description="Helical" evidence="1">
    <location>
        <begin position="396"/>
        <end position="415"/>
    </location>
</feature>
<dbReference type="InterPro" id="IPR032809">
    <property type="entry name" value="Put_HupE_UreJ"/>
</dbReference>
<keyword evidence="1" id="KW-0472">Membrane</keyword>
<feature type="transmembrane region" description="Helical" evidence="1">
    <location>
        <begin position="369"/>
        <end position="390"/>
    </location>
</feature>
<accession>A0A2R8BXM2</accession>
<reference evidence="3 4" key="1">
    <citation type="submission" date="2018-03" db="EMBL/GenBank/DDBJ databases">
        <authorList>
            <person name="Keele B.F."/>
        </authorList>
    </citation>
    <scope>NUCLEOTIDE SEQUENCE [LARGE SCALE GENOMIC DNA]</scope>
    <source>
        <strain evidence="3 4">CECT 8504</strain>
    </source>
</reference>
<dbReference type="Pfam" id="PF13795">
    <property type="entry name" value="HupE_UreJ_2"/>
    <property type="match status" value="1"/>
</dbReference>
<evidence type="ECO:0000256" key="2">
    <source>
        <dbReference type="SAM" id="SignalP"/>
    </source>
</evidence>
<feature type="transmembrane region" description="Helical" evidence="1">
    <location>
        <begin position="297"/>
        <end position="316"/>
    </location>
</feature>
<keyword evidence="2" id="KW-0732">Signal</keyword>
<evidence type="ECO:0000313" key="4">
    <source>
        <dbReference type="Proteomes" id="UP000244912"/>
    </source>
</evidence>
<dbReference type="RefSeq" id="WP_245897637.1">
    <property type="nucleotide sequence ID" value="NZ_ONZF01000006.1"/>
</dbReference>
<dbReference type="EMBL" id="ONZF01000006">
    <property type="protein sequence ID" value="SPJ24873.1"/>
    <property type="molecule type" value="Genomic_DNA"/>
</dbReference>
<feature type="transmembrane region" description="Helical" evidence="1">
    <location>
        <begin position="427"/>
        <end position="444"/>
    </location>
</feature>
<keyword evidence="1" id="KW-0812">Transmembrane</keyword>
<sequence>MFSLDRRCRLTVAHGAIVSRLAAVLAVLLALMSSGAQAHEVQPSVMNLTLAPETAEVEVEATLEPFIAGIDLDGLSDTNASDRSAENDRLRRLPPAELEAAFRDAWPAMQDRFQLRAGDQTVPLRLQSVDIPEVGNPELPRVSTFTATADLPAGDAPVTVAWSPQLGGVAVRQMGEGQEGYTGYLASGGETDAIPRAGGSTMGFGAALLTYIPVGFEHIVPLGLDHILFVLGLFFLSTQFRPLFWQVTAFTLAHTVTLALAALGIVRVPASVVEPLIAASILYVGVENVLARGLSPWRPVVIVLFGLLHGLGFASVLTDYGLGSSNFVAKLIGFNIGVEIGQLTVIAVAFLIVAAAIRHTREGERNDPLAYGYMVLSFLIAPALVGLLAVMMPVGGVLPVIAAAAILLGFTAAALVSTGSESYRQNVANPASILIALTGAYWFVERVFL</sequence>
<dbReference type="Proteomes" id="UP000244912">
    <property type="component" value="Unassembled WGS sequence"/>
</dbReference>
<feature type="transmembrane region" description="Helical" evidence="1">
    <location>
        <begin position="336"/>
        <end position="357"/>
    </location>
</feature>
<evidence type="ECO:0000256" key="1">
    <source>
        <dbReference type="SAM" id="Phobius"/>
    </source>
</evidence>
<feature type="transmembrane region" description="Helical" evidence="1">
    <location>
        <begin position="218"/>
        <end position="236"/>
    </location>
</feature>
<evidence type="ECO:0008006" key="5">
    <source>
        <dbReference type="Google" id="ProtNLM"/>
    </source>
</evidence>
<dbReference type="AlphaFoldDB" id="A0A2R8BXM2"/>
<name>A0A2R8BXM2_9RHOB</name>
<feature type="signal peptide" evidence="2">
    <location>
        <begin position="1"/>
        <end position="38"/>
    </location>
</feature>